<evidence type="ECO:0000313" key="2">
    <source>
        <dbReference type="EMBL" id="KAK7206315.1"/>
    </source>
</evidence>
<feature type="compositionally biased region" description="Pro residues" evidence="1">
    <location>
        <begin position="15"/>
        <end position="27"/>
    </location>
</feature>
<dbReference type="EMBL" id="JBBJBU010000003">
    <property type="protein sequence ID" value="KAK7206315.1"/>
    <property type="molecule type" value="Genomic_DNA"/>
</dbReference>
<dbReference type="RefSeq" id="XP_064769348.1">
    <property type="nucleotide sequence ID" value="XM_064914063.1"/>
</dbReference>
<feature type="region of interest" description="Disordered" evidence="1">
    <location>
        <begin position="304"/>
        <end position="383"/>
    </location>
</feature>
<feature type="region of interest" description="Disordered" evidence="1">
    <location>
        <begin position="482"/>
        <end position="503"/>
    </location>
</feature>
<evidence type="ECO:0000256" key="1">
    <source>
        <dbReference type="SAM" id="MobiDB-lite"/>
    </source>
</evidence>
<feature type="compositionally biased region" description="Low complexity" evidence="1">
    <location>
        <begin position="214"/>
        <end position="246"/>
    </location>
</feature>
<dbReference type="Proteomes" id="UP001498771">
    <property type="component" value="Unassembled WGS sequence"/>
</dbReference>
<feature type="compositionally biased region" description="Basic and acidic residues" evidence="1">
    <location>
        <begin position="64"/>
        <end position="79"/>
    </location>
</feature>
<feature type="compositionally biased region" description="Low complexity" evidence="1">
    <location>
        <begin position="1"/>
        <end position="14"/>
    </location>
</feature>
<reference evidence="2 3" key="1">
    <citation type="submission" date="2024-03" db="EMBL/GenBank/DDBJ databases">
        <title>Genome-scale model development and genomic sequencing of the oleaginous clade Lipomyces.</title>
        <authorList>
            <consortium name="Lawrence Berkeley National Laboratory"/>
            <person name="Czajka J.J."/>
            <person name="Han Y."/>
            <person name="Kim J."/>
            <person name="Mondo S.J."/>
            <person name="Hofstad B.A."/>
            <person name="Robles A."/>
            <person name="Haridas S."/>
            <person name="Riley R."/>
            <person name="LaButti K."/>
            <person name="Pangilinan J."/>
            <person name="Andreopoulos W."/>
            <person name="Lipzen A."/>
            <person name="Yan J."/>
            <person name="Wang M."/>
            <person name="Ng V."/>
            <person name="Grigoriev I.V."/>
            <person name="Spatafora J.W."/>
            <person name="Magnuson J.K."/>
            <person name="Baker S.E."/>
            <person name="Pomraning K.R."/>
        </authorList>
    </citation>
    <scope>NUCLEOTIDE SEQUENCE [LARGE SCALE GENOMIC DNA]</scope>
    <source>
        <strain evidence="2 3">Phaff 52-87</strain>
    </source>
</reference>
<feature type="region of interest" description="Disordered" evidence="1">
    <location>
        <begin position="539"/>
        <end position="611"/>
    </location>
</feature>
<feature type="compositionally biased region" description="Polar residues" evidence="1">
    <location>
        <begin position="101"/>
        <end position="117"/>
    </location>
</feature>
<dbReference type="GeneID" id="90039575"/>
<protein>
    <submittedName>
        <fullName evidence="2">Uncharacterized protein</fullName>
    </submittedName>
</protein>
<sequence length="640" mass="66340">MSTTSSSAAAGTATRPPPPPSPSPSPAKPATTPVAYKQPKRKPLPMTVDFSALPISRAVSKTDAATKKDDKISNERREGIVTADARTAVPPRLDSLASVGTLITLNGSSSTGESSALPSPEVKKPISYPPVRSMLDPLPARRPASPSPPPPPPPPKTQTPPPPTPPVVREVETVSLLPQPEFKPSEPEPEPEPELPPSPLLAPLSVASTTTTQPLSIPRSPSSHSLYSLQSASSTAPQTTQSTSTPSAPPAIPEYSSRRTSIASARTHGLLKGSITSVASFSSAVSADNNSTYSLALSRASSHAREESSGNAAAGPSSVPPLPSIPLTTSASTTTMLTTTTTGDTLSVASSRGGGGSSGVEDAHTVSEEESLAKAVTDSTPAVPASERKADYVTYMRRQKATVWCDRVPTNLITKSKTRHTTAAHGSSSKKKKDSQRADEFSSYMHAYAYYQPKLDMTLELSDARVVSHSSSRLALRALDQDDETVSLKSSVNETTTTRSSSTLDLNATTTGLFKSSTLASVGSSVTVASTNDANGAANNRLSGMSSARNSVHTVASTSHLQVPGTPGTPSQVQNSGNGSVSGNNLTPPYPSVGTPASGTSVASKKASNESLADTLLEDIVAPRRTLYIANPDYSSSDEE</sequence>
<feature type="compositionally biased region" description="Low complexity" evidence="1">
    <location>
        <begin position="571"/>
        <end position="585"/>
    </location>
</feature>
<feature type="compositionally biased region" description="Basic residues" evidence="1">
    <location>
        <begin position="416"/>
        <end position="434"/>
    </location>
</feature>
<accession>A0ABR1F8Y7</accession>
<keyword evidence="3" id="KW-1185">Reference proteome</keyword>
<feature type="compositionally biased region" description="Low complexity" evidence="1">
    <location>
        <begin position="325"/>
        <end position="351"/>
    </location>
</feature>
<organism evidence="2 3">
    <name type="scientific">Myxozyma melibiosi</name>
    <dbReference type="NCBI Taxonomy" id="54550"/>
    <lineage>
        <taxon>Eukaryota</taxon>
        <taxon>Fungi</taxon>
        <taxon>Dikarya</taxon>
        <taxon>Ascomycota</taxon>
        <taxon>Saccharomycotina</taxon>
        <taxon>Lipomycetes</taxon>
        <taxon>Lipomycetales</taxon>
        <taxon>Lipomycetaceae</taxon>
        <taxon>Myxozyma</taxon>
    </lineage>
</organism>
<feature type="compositionally biased region" description="Low complexity" evidence="1">
    <location>
        <begin position="490"/>
        <end position="503"/>
    </location>
</feature>
<name>A0ABR1F8Y7_9ASCO</name>
<feature type="compositionally biased region" description="Polar residues" evidence="1">
    <location>
        <begin position="539"/>
        <end position="561"/>
    </location>
</feature>
<evidence type="ECO:0000313" key="3">
    <source>
        <dbReference type="Proteomes" id="UP001498771"/>
    </source>
</evidence>
<proteinExistence type="predicted"/>
<gene>
    <name evidence="2" type="ORF">BZA70DRAFT_288692</name>
</gene>
<comment type="caution">
    <text evidence="2">The sequence shown here is derived from an EMBL/GenBank/DDBJ whole genome shotgun (WGS) entry which is preliminary data.</text>
</comment>
<feature type="region of interest" description="Disordered" evidence="1">
    <location>
        <begin position="1"/>
        <end position="260"/>
    </location>
</feature>
<feature type="region of interest" description="Disordered" evidence="1">
    <location>
        <begin position="415"/>
        <end position="438"/>
    </location>
</feature>
<feature type="compositionally biased region" description="Pro residues" evidence="1">
    <location>
        <begin position="145"/>
        <end position="166"/>
    </location>
</feature>